<dbReference type="GO" id="GO:0098797">
    <property type="term" value="C:plasma membrane protein complex"/>
    <property type="evidence" value="ECO:0007669"/>
    <property type="project" value="TreeGrafter"/>
</dbReference>
<evidence type="ECO:0000256" key="5">
    <source>
        <dbReference type="ARBA" id="ARBA00022989"/>
    </source>
</evidence>
<comment type="similarity">
    <text evidence="2">Belongs to the ABC-4 integral membrane protein family. LolC/E subfamily.</text>
</comment>
<dbReference type="EMBL" id="FNQF01000003">
    <property type="protein sequence ID" value="SEA06739.1"/>
    <property type="molecule type" value="Genomic_DNA"/>
</dbReference>
<evidence type="ECO:0000259" key="9">
    <source>
        <dbReference type="Pfam" id="PF12704"/>
    </source>
</evidence>
<dbReference type="AlphaFoldDB" id="A0A1H3Y519"/>
<dbReference type="PANTHER" id="PTHR30489">
    <property type="entry name" value="LIPOPROTEIN-RELEASING SYSTEM TRANSMEMBRANE PROTEIN LOLE"/>
    <property type="match status" value="1"/>
</dbReference>
<evidence type="ECO:0000256" key="1">
    <source>
        <dbReference type="ARBA" id="ARBA00004651"/>
    </source>
</evidence>
<evidence type="ECO:0000256" key="6">
    <source>
        <dbReference type="ARBA" id="ARBA00023136"/>
    </source>
</evidence>
<feature type="transmembrane region" description="Helical" evidence="7">
    <location>
        <begin position="280"/>
        <end position="303"/>
    </location>
</feature>
<protein>
    <submittedName>
        <fullName evidence="10">Lipoprotein-releasing system permease protein</fullName>
    </submittedName>
</protein>
<accession>A0A1H3Y519</accession>
<dbReference type="PANTHER" id="PTHR30489:SF0">
    <property type="entry name" value="LIPOPROTEIN-RELEASING SYSTEM TRANSMEMBRANE PROTEIN LOLE"/>
    <property type="match status" value="1"/>
</dbReference>
<keyword evidence="5 7" id="KW-1133">Transmembrane helix</keyword>
<dbReference type="GO" id="GO:0044874">
    <property type="term" value="P:lipoprotein localization to outer membrane"/>
    <property type="evidence" value="ECO:0007669"/>
    <property type="project" value="TreeGrafter"/>
</dbReference>
<evidence type="ECO:0000256" key="2">
    <source>
        <dbReference type="ARBA" id="ARBA00005236"/>
    </source>
</evidence>
<keyword evidence="3" id="KW-1003">Cell membrane</keyword>
<gene>
    <name evidence="10" type="ORF">SAMN05421540_10337</name>
</gene>
<evidence type="ECO:0000256" key="3">
    <source>
        <dbReference type="ARBA" id="ARBA00022475"/>
    </source>
</evidence>
<keyword evidence="10" id="KW-0449">Lipoprotein</keyword>
<evidence type="ECO:0000259" key="8">
    <source>
        <dbReference type="Pfam" id="PF02687"/>
    </source>
</evidence>
<organism evidence="10 11">
    <name type="scientific">Psychroflexus halocasei</name>
    <dbReference type="NCBI Taxonomy" id="908615"/>
    <lineage>
        <taxon>Bacteria</taxon>
        <taxon>Pseudomonadati</taxon>
        <taxon>Bacteroidota</taxon>
        <taxon>Flavobacteriia</taxon>
        <taxon>Flavobacteriales</taxon>
        <taxon>Flavobacteriaceae</taxon>
        <taxon>Psychroflexus</taxon>
    </lineage>
</organism>
<dbReference type="InterPro" id="IPR025857">
    <property type="entry name" value="MacB_PCD"/>
</dbReference>
<dbReference type="Proteomes" id="UP000198820">
    <property type="component" value="Unassembled WGS sequence"/>
</dbReference>
<name>A0A1H3Y519_9FLAO</name>
<comment type="subcellular location">
    <subcellularLocation>
        <location evidence="1">Cell membrane</location>
        <topology evidence="1">Multi-pass membrane protein</topology>
    </subcellularLocation>
</comment>
<keyword evidence="4 7" id="KW-0812">Transmembrane</keyword>
<proteinExistence type="inferred from homology"/>
<dbReference type="InterPro" id="IPR051447">
    <property type="entry name" value="Lipoprotein-release_system"/>
</dbReference>
<feature type="domain" description="MacB-like periplasmic core" evidence="9">
    <location>
        <begin position="29"/>
        <end position="247"/>
    </location>
</feature>
<evidence type="ECO:0000256" key="4">
    <source>
        <dbReference type="ARBA" id="ARBA00022692"/>
    </source>
</evidence>
<dbReference type="Pfam" id="PF12704">
    <property type="entry name" value="MacB_PCD"/>
    <property type="match status" value="1"/>
</dbReference>
<feature type="transmembrane region" description="Helical" evidence="7">
    <location>
        <begin position="374"/>
        <end position="400"/>
    </location>
</feature>
<evidence type="ECO:0000313" key="11">
    <source>
        <dbReference type="Proteomes" id="UP000198820"/>
    </source>
</evidence>
<reference evidence="10 11" key="1">
    <citation type="submission" date="2016-10" db="EMBL/GenBank/DDBJ databases">
        <authorList>
            <person name="de Groot N.N."/>
        </authorList>
    </citation>
    <scope>NUCLEOTIDE SEQUENCE [LARGE SCALE GENOMIC DNA]</scope>
    <source>
        <strain evidence="10 11">DSM 23581</strain>
    </source>
</reference>
<keyword evidence="11" id="KW-1185">Reference proteome</keyword>
<dbReference type="InterPro" id="IPR003838">
    <property type="entry name" value="ABC3_permease_C"/>
</dbReference>
<dbReference type="Pfam" id="PF02687">
    <property type="entry name" value="FtsX"/>
    <property type="match status" value="1"/>
</dbReference>
<evidence type="ECO:0000313" key="10">
    <source>
        <dbReference type="EMBL" id="SEA06739.1"/>
    </source>
</evidence>
<keyword evidence="6 7" id="KW-0472">Membrane</keyword>
<evidence type="ECO:0000256" key="7">
    <source>
        <dbReference type="SAM" id="Phobius"/>
    </source>
</evidence>
<sequence>MNFEYFVSKRLSAKSDHKSSVSAPIIKIATVAIALGVIVMLIAFGTGLGLQNKIRDKIAAFNGHVVIQGFSSNESKENLNPIKKNQDFYPDFESIPSVSHIQATATKWGVIRTETDFDGVALKGVDSLYQWNFLKEFLIEGRLPHFEQRASNEILISDYLAKRLKFELGDKVIMYFMRKNTENKLPRPLGLEIVGIYSSGFQDFDKTFVIGDIRQVQRLNQWSENEIGQFEVFTDDFNKIESFSQEIYQNIGSFLNSESIINLYPAIFDWLNLFDFNIIIILWIMILVAGINMITALLVLILERRQMIGVFKALGASNWTIRKIFLYNTLFLILKGLFYGNIIGLSILFLQKYFEIIPLDPSSYYVTSVPIEINLTYILAVNIGTVILCMLMLVVPSLIISKITPVKALKFD</sequence>
<dbReference type="STRING" id="908615.SAMN05421540_10337"/>
<feature type="transmembrane region" description="Helical" evidence="7">
    <location>
        <begin position="324"/>
        <end position="354"/>
    </location>
</feature>
<dbReference type="RefSeq" id="WP_093240208.1">
    <property type="nucleotide sequence ID" value="NZ_FNQF01000003.1"/>
</dbReference>
<feature type="domain" description="ABC3 transporter permease C-terminal" evidence="8">
    <location>
        <begin position="279"/>
        <end position="405"/>
    </location>
</feature>
<feature type="transmembrane region" description="Helical" evidence="7">
    <location>
        <begin position="21"/>
        <end position="44"/>
    </location>
</feature>